<evidence type="ECO:0000256" key="6">
    <source>
        <dbReference type="ARBA" id="ARBA00022763"/>
    </source>
</evidence>
<evidence type="ECO:0000256" key="4">
    <source>
        <dbReference type="ARBA" id="ARBA00022705"/>
    </source>
</evidence>
<sequence length="343" mass="35530">MIPPSTADAGGDVPQSRPSVHVVAGVITDARGRILLARRAPGRELAGLWEFPGGKVDPGETPDGALVRELREELGIEVDIGAPLMVVPHLTPSRRLHLDVRHVRAWRGTPKGCEGQALAWVQPGRLARYDMPAPDRPVVAALMQPDRCLVTPSPGEDDGPWLDALAGALAAGVRRVQFRLHGVDDHRRRRLLAAALQSCGAVGAQLLVNGDAALAQEAGVGLHLPAAQLRGCGSRPVPAGQLLSASCHDADELALAEALGCDFALVGPVQATPSHPGQPGIGWARFEALREHVSLPLYAIGGLGVDDIATARSHGAQGVAAIRGLWGDGPAGQPGAAAAASAR</sequence>
<evidence type="ECO:0000256" key="12">
    <source>
        <dbReference type="ARBA" id="ARBA00038905"/>
    </source>
</evidence>
<organism evidence="19 20">
    <name type="scientific">Luteimonas kalidii</name>
    <dbReference type="NCBI Taxonomy" id="3042025"/>
    <lineage>
        <taxon>Bacteria</taxon>
        <taxon>Pseudomonadati</taxon>
        <taxon>Pseudomonadota</taxon>
        <taxon>Gammaproteobacteria</taxon>
        <taxon>Lysobacterales</taxon>
        <taxon>Lysobacteraceae</taxon>
        <taxon>Luteimonas</taxon>
    </lineage>
</organism>
<dbReference type="PRINTS" id="PR00502">
    <property type="entry name" value="NUDIXFAMILY"/>
</dbReference>
<evidence type="ECO:0000256" key="3">
    <source>
        <dbReference type="ARBA" id="ARBA00022457"/>
    </source>
</evidence>
<dbReference type="NCBIfam" id="NF006530">
    <property type="entry name" value="PRK08999.1"/>
    <property type="match status" value="1"/>
</dbReference>
<gene>
    <name evidence="19" type="ORF">QFW81_03675</name>
</gene>
<evidence type="ECO:0000256" key="8">
    <source>
        <dbReference type="ARBA" id="ARBA00022842"/>
    </source>
</evidence>
<keyword evidence="9" id="KW-0234">DNA repair</keyword>
<evidence type="ECO:0000256" key="5">
    <source>
        <dbReference type="ARBA" id="ARBA00022723"/>
    </source>
</evidence>
<dbReference type="PANTHER" id="PTHR47707">
    <property type="entry name" value="8-OXO-DGTP DIPHOSPHATASE"/>
    <property type="match status" value="1"/>
</dbReference>
<dbReference type="SUPFAM" id="SSF55811">
    <property type="entry name" value="Nudix"/>
    <property type="match status" value="1"/>
</dbReference>
<comment type="catalytic activity">
    <reaction evidence="10">
        <text>8-oxo-dGTP + H2O = 8-oxo-dGMP + diphosphate + H(+)</text>
        <dbReference type="Rhea" id="RHEA:31575"/>
        <dbReference type="ChEBI" id="CHEBI:15377"/>
        <dbReference type="ChEBI" id="CHEBI:15378"/>
        <dbReference type="ChEBI" id="CHEBI:33019"/>
        <dbReference type="ChEBI" id="CHEBI:63224"/>
        <dbReference type="ChEBI" id="CHEBI:77896"/>
        <dbReference type="EC" id="3.6.1.55"/>
    </reaction>
</comment>
<dbReference type="Gene3D" id="3.90.79.10">
    <property type="entry name" value="Nucleoside Triphosphate Pyrophosphohydrolase"/>
    <property type="match status" value="1"/>
</dbReference>
<comment type="caution">
    <text evidence="19">The sequence shown here is derived from an EMBL/GenBank/DDBJ whole genome shotgun (WGS) entry which is preliminary data.</text>
</comment>
<dbReference type="InterPro" id="IPR000086">
    <property type="entry name" value="NUDIX_hydrolase_dom"/>
</dbReference>
<evidence type="ECO:0000256" key="9">
    <source>
        <dbReference type="ARBA" id="ARBA00023204"/>
    </source>
</evidence>
<dbReference type="GO" id="GO:0016787">
    <property type="term" value="F:hydrolase activity"/>
    <property type="evidence" value="ECO:0007669"/>
    <property type="project" value="UniProtKB-KW"/>
</dbReference>
<evidence type="ECO:0000256" key="13">
    <source>
        <dbReference type="ARBA" id="ARBA00040794"/>
    </source>
</evidence>
<dbReference type="InterPro" id="IPR036206">
    <property type="entry name" value="ThiamineP_synth_sf"/>
</dbReference>
<evidence type="ECO:0000256" key="11">
    <source>
        <dbReference type="ARBA" id="ARBA00036904"/>
    </source>
</evidence>
<evidence type="ECO:0000256" key="16">
    <source>
        <dbReference type="ARBA" id="ARBA00042798"/>
    </source>
</evidence>
<dbReference type="Pfam" id="PF00293">
    <property type="entry name" value="NUDIX"/>
    <property type="match status" value="1"/>
</dbReference>
<dbReference type="Gene3D" id="3.20.20.70">
    <property type="entry name" value="Aldolase class I"/>
    <property type="match status" value="1"/>
</dbReference>
<feature type="domain" description="Nudix hydrolase" evidence="18">
    <location>
        <begin position="18"/>
        <end position="144"/>
    </location>
</feature>
<evidence type="ECO:0000256" key="2">
    <source>
        <dbReference type="ARBA" id="ARBA00005582"/>
    </source>
</evidence>
<dbReference type="PANTHER" id="PTHR47707:SF1">
    <property type="entry name" value="NUDIX HYDROLASE FAMILY PROTEIN"/>
    <property type="match status" value="1"/>
</dbReference>
<dbReference type="InterPro" id="IPR020084">
    <property type="entry name" value="NUDIX_hydrolase_CS"/>
</dbReference>
<dbReference type="InterPro" id="IPR022998">
    <property type="entry name" value="ThiamineP_synth_TenI"/>
</dbReference>
<dbReference type="CDD" id="cd00564">
    <property type="entry name" value="TMP_TenI"/>
    <property type="match status" value="1"/>
</dbReference>
<comment type="cofactor">
    <cofactor evidence="1">
        <name>Mg(2+)</name>
        <dbReference type="ChEBI" id="CHEBI:18420"/>
    </cofactor>
</comment>
<protein>
    <recommendedName>
        <fullName evidence="13">8-oxo-dGTP diphosphatase</fullName>
        <ecNumber evidence="12">3.6.1.55</ecNumber>
    </recommendedName>
    <alternativeName>
        <fullName evidence="16">7,8-dihydro-8-oxoguanine-triphosphatase</fullName>
    </alternativeName>
    <alternativeName>
        <fullName evidence="15">Mutator protein MutT</fullName>
    </alternativeName>
    <alternativeName>
        <fullName evidence="14">dGTP pyrophosphohydrolase</fullName>
    </alternativeName>
</protein>
<keyword evidence="7 17" id="KW-0378">Hydrolase</keyword>
<dbReference type="Proteomes" id="UP001156873">
    <property type="component" value="Unassembled WGS sequence"/>
</dbReference>
<dbReference type="InterPro" id="IPR047127">
    <property type="entry name" value="MutT-like"/>
</dbReference>
<evidence type="ECO:0000256" key="10">
    <source>
        <dbReference type="ARBA" id="ARBA00035861"/>
    </source>
</evidence>
<keyword evidence="5" id="KW-0479">Metal-binding</keyword>
<dbReference type="Pfam" id="PF02581">
    <property type="entry name" value="TMP-TENI"/>
    <property type="match status" value="1"/>
</dbReference>
<dbReference type="EC" id="3.6.1.55" evidence="12"/>
<evidence type="ECO:0000256" key="17">
    <source>
        <dbReference type="RuleBase" id="RU003476"/>
    </source>
</evidence>
<comment type="similarity">
    <text evidence="2 17">Belongs to the Nudix hydrolase family.</text>
</comment>
<reference evidence="19 20" key="1">
    <citation type="submission" date="2023-04" db="EMBL/GenBank/DDBJ databases">
        <title>Luteimonas sp. M1R5S59.</title>
        <authorList>
            <person name="Sun J.-Q."/>
        </authorList>
    </citation>
    <scope>NUCLEOTIDE SEQUENCE [LARGE SCALE GENOMIC DNA]</scope>
    <source>
        <strain evidence="19 20">M1R5S59</strain>
    </source>
</reference>
<keyword evidence="4" id="KW-0235">DNA replication</keyword>
<dbReference type="InterPro" id="IPR015797">
    <property type="entry name" value="NUDIX_hydrolase-like_dom_sf"/>
</dbReference>
<keyword evidence="20" id="KW-1185">Reference proteome</keyword>
<name>A0ABT6JQR3_9GAMM</name>
<evidence type="ECO:0000313" key="19">
    <source>
        <dbReference type="EMBL" id="MDH5833029.1"/>
    </source>
</evidence>
<evidence type="ECO:0000256" key="15">
    <source>
        <dbReference type="ARBA" id="ARBA00041979"/>
    </source>
</evidence>
<evidence type="ECO:0000256" key="1">
    <source>
        <dbReference type="ARBA" id="ARBA00001946"/>
    </source>
</evidence>
<keyword evidence="6" id="KW-0227">DNA damage</keyword>
<evidence type="ECO:0000256" key="7">
    <source>
        <dbReference type="ARBA" id="ARBA00022801"/>
    </source>
</evidence>
<dbReference type="PROSITE" id="PS00893">
    <property type="entry name" value="NUDIX_BOX"/>
    <property type="match status" value="1"/>
</dbReference>
<proteinExistence type="inferred from homology"/>
<dbReference type="PROSITE" id="PS51462">
    <property type="entry name" value="NUDIX"/>
    <property type="match status" value="1"/>
</dbReference>
<dbReference type="SUPFAM" id="SSF51391">
    <property type="entry name" value="Thiamin phosphate synthase"/>
    <property type="match status" value="1"/>
</dbReference>
<accession>A0ABT6JQR3</accession>
<evidence type="ECO:0000259" key="18">
    <source>
        <dbReference type="PROSITE" id="PS51462"/>
    </source>
</evidence>
<dbReference type="RefSeq" id="WP_280577212.1">
    <property type="nucleotide sequence ID" value="NZ_JARXRO010000011.1"/>
</dbReference>
<dbReference type="EMBL" id="JARXRO010000011">
    <property type="protein sequence ID" value="MDH5833029.1"/>
    <property type="molecule type" value="Genomic_DNA"/>
</dbReference>
<dbReference type="InterPro" id="IPR013785">
    <property type="entry name" value="Aldolase_TIM"/>
</dbReference>
<keyword evidence="8" id="KW-0460">Magnesium</keyword>
<comment type="catalytic activity">
    <reaction evidence="11">
        <text>8-oxo-GTP + H2O = 8-oxo-GMP + diphosphate + H(+)</text>
        <dbReference type="Rhea" id="RHEA:67616"/>
        <dbReference type="ChEBI" id="CHEBI:15377"/>
        <dbReference type="ChEBI" id="CHEBI:15378"/>
        <dbReference type="ChEBI" id="CHEBI:33019"/>
        <dbReference type="ChEBI" id="CHEBI:143553"/>
        <dbReference type="ChEBI" id="CHEBI:145694"/>
    </reaction>
</comment>
<dbReference type="CDD" id="cd03425">
    <property type="entry name" value="NUDIX_MutT_NudA_like"/>
    <property type="match status" value="1"/>
</dbReference>
<evidence type="ECO:0000256" key="14">
    <source>
        <dbReference type="ARBA" id="ARBA00041592"/>
    </source>
</evidence>
<evidence type="ECO:0000313" key="20">
    <source>
        <dbReference type="Proteomes" id="UP001156873"/>
    </source>
</evidence>
<keyword evidence="3" id="KW-0515">Mutator protein</keyword>
<dbReference type="InterPro" id="IPR020476">
    <property type="entry name" value="Nudix_hydrolase"/>
</dbReference>